<protein>
    <submittedName>
        <fullName evidence="2">Uncharacterized protein</fullName>
    </submittedName>
</protein>
<proteinExistence type="predicted"/>
<dbReference type="AlphaFoldDB" id="A0A5B0PL48"/>
<accession>A0A5B0PL48</accession>
<evidence type="ECO:0000313" key="3">
    <source>
        <dbReference type="Proteomes" id="UP000324748"/>
    </source>
</evidence>
<organism evidence="2 3">
    <name type="scientific">Puccinia graminis f. sp. tritici</name>
    <dbReference type="NCBI Taxonomy" id="56615"/>
    <lineage>
        <taxon>Eukaryota</taxon>
        <taxon>Fungi</taxon>
        <taxon>Dikarya</taxon>
        <taxon>Basidiomycota</taxon>
        <taxon>Pucciniomycotina</taxon>
        <taxon>Pucciniomycetes</taxon>
        <taxon>Pucciniales</taxon>
        <taxon>Pucciniaceae</taxon>
        <taxon>Puccinia</taxon>
    </lineage>
</organism>
<comment type="caution">
    <text evidence="2">The sequence shown here is derived from an EMBL/GenBank/DDBJ whole genome shotgun (WGS) entry which is preliminary data.</text>
</comment>
<dbReference type="Proteomes" id="UP000324748">
    <property type="component" value="Unassembled WGS sequence"/>
</dbReference>
<sequence length="704" mass="81075">MTRAHRPCLIETTFFLVAYLQLSISTPPTPISVRPVSSKDVPLGEVAKFNFHEFGDLVTRDSSHLGANKVSTWIEFGNTSHRLNNDILYERSGPNSGEGSKHGTLGPIISGRVKQEEGEQLDHFKTGLPVAGDGEITPFDTNAVLVSRKRSREVRTRKIEIKPEQKSMGEDLKAEKYDKEPLSSLDQRHKLLRCAVDHKPGDFEIIILDSKWDPLLAWAKTSVGRTDESGIMKDFILNFEKKVEKIINRLPLANPHQKIEISNPPIDLFLADSNELHLSDYFEFLIQPKGLRGKLKHFKRNLKTKKDQIVEILEALGLFHGLSISYGVDKRILGNQQGNTLEDLVRWFWGILFEETEDGPPVFGWFKGRWEVAEKAGEKFGSIKKLMFIILAEWNWNCVQFQNIAEIAISLLGYWYRINPSLGIGLLTFNKPETYWNSMSKINESKRKPPNQVKSISIYENQDQKLPMSTCQKEKVRIEIFESIKSVIRKRGSGITQEIISVIKKHLQSYLSRSRFDLCHENWVILDGLPLYILPVSPIQGNSMNQDCFIGLRNVEEAQRSRKHKFRLLEHKIIQVIKSIFILHNISTKKLGNEIINQGEDFIQWFLRILFVQTDSSLPIFGWVKIQFPPLCSPENLFSTAQKYLSIKLSDLDDQSKYQGYKIAIQLFEFWFKEKVLESNPYHPNQNIDMLYECVLNEVKLFID</sequence>
<gene>
    <name evidence="2" type="ORF">PGT21_034009</name>
</gene>
<feature type="signal peptide" evidence="1">
    <location>
        <begin position="1"/>
        <end position="25"/>
    </location>
</feature>
<keyword evidence="1" id="KW-0732">Signal</keyword>
<keyword evidence="3" id="KW-1185">Reference proteome</keyword>
<dbReference type="OrthoDB" id="2518090at2759"/>
<reference evidence="2 3" key="1">
    <citation type="submission" date="2019-05" db="EMBL/GenBank/DDBJ databases">
        <title>Emergence of the Ug99 lineage of the wheat stem rust pathogen through somatic hybridization.</title>
        <authorList>
            <person name="Li F."/>
            <person name="Upadhyaya N.M."/>
            <person name="Sperschneider J."/>
            <person name="Matny O."/>
            <person name="Nguyen-Phuc H."/>
            <person name="Mago R."/>
            <person name="Raley C."/>
            <person name="Miller M.E."/>
            <person name="Silverstein K.A.T."/>
            <person name="Henningsen E."/>
            <person name="Hirsch C.D."/>
            <person name="Visser B."/>
            <person name="Pretorius Z.A."/>
            <person name="Steffenson B.J."/>
            <person name="Schwessinger B."/>
            <person name="Dodds P.N."/>
            <person name="Figueroa M."/>
        </authorList>
    </citation>
    <scope>NUCLEOTIDE SEQUENCE [LARGE SCALE GENOMIC DNA]</scope>
    <source>
        <strain evidence="2">21-0</strain>
    </source>
</reference>
<feature type="chain" id="PRO_5022849963" evidence="1">
    <location>
        <begin position="26"/>
        <end position="704"/>
    </location>
</feature>
<evidence type="ECO:0000256" key="1">
    <source>
        <dbReference type="SAM" id="SignalP"/>
    </source>
</evidence>
<dbReference type="EMBL" id="VSWC01000053">
    <property type="protein sequence ID" value="KAA1101941.1"/>
    <property type="molecule type" value="Genomic_DNA"/>
</dbReference>
<evidence type="ECO:0000313" key="2">
    <source>
        <dbReference type="EMBL" id="KAA1101941.1"/>
    </source>
</evidence>
<name>A0A5B0PL48_PUCGR</name>